<organism evidence="8">
    <name type="scientific">Halomonas sp. RT37</name>
    <dbReference type="NCBI Taxonomy" id="2950872"/>
    <lineage>
        <taxon>Bacteria</taxon>
        <taxon>Pseudomonadati</taxon>
        <taxon>Pseudomonadota</taxon>
        <taxon>Gammaproteobacteria</taxon>
        <taxon>Oceanospirillales</taxon>
        <taxon>Halomonadaceae</taxon>
        <taxon>Halomonas</taxon>
    </lineage>
</organism>
<comment type="function">
    <text evidence="6">Catalyzes the phosphorylation of ribose 1,5-bisphosphate to 5-phospho-D-ribosyl alpha-1-diphosphate (PRPP).</text>
</comment>
<evidence type="ECO:0000256" key="1">
    <source>
        <dbReference type="ARBA" id="ARBA00000373"/>
    </source>
</evidence>
<dbReference type="InterPro" id="IPR012699">
    <property type="entry name" value="PhnN"/>
</dbReference>
<dbReference type="SUPFAM" id="SSF52540">
    <property type="entry name" value="P-loop containing nucleoside triphosphate hydrolases"/>
    <property type="match status" value="1"/>
</dbReference>
<feature type="domain" description="Guanylate kinase/L-type calcium channel beta subunit" evidence="7">
    <location>
        <begin position="1"/>
        <end position="180"/>
    </location>
</feature>
<keyword evidence="5 6" id="KW-0067">ATP-binding</keyword>
<dbReference type="NCBIfam" id="TIGR02322">
    <property type="entry name" value="phosphon_PhnN"/>
    <property type="match status" value="1"/>
</dbReference>
<evidence type="ECO:0000256" key="2">
    <source>
        <dbReference type="ARBA" id="ARBA00005069"/>
    </source>
</evidence>
<dbReference type="InterPro" id="IPR027417">
    <property type="entry name" value="P-loop_NTPase"/>
</dbReference>
<dbReference type="GO" id="GO:0005524">
    <property type="term" value="F:ATP binding"/>
    <property type="evidence" value="ECO:0007669"/>
    <property type="project" value="UniProtKB-KW"/>
</dbReference>
<dbReference type="EMBL" id="CP098827">
    <property type="protein sequence ID" value="XBO70649.1"/>
    <property type="molecule type" value="Genomic_DNA"/>
</dbReference>
<gene>
    <name evidence="6 8" type="primary">phnN</name>
    <name evidence="8" type="ORF">NFG58_18895</name>
</gene>
<reference evidence="8" key="1">
    <citation type="submission" date="2022-06" db="EMBL/GenBank/DDBJ databases">
        <title>A novel DMS-producing enzyme.</title>
        <authorList>
            <person name="Zhang Y."/>
        </authorList>
    </citation>
    <scope>NUCLEOTIDE SEQUENCE</scope>
    <source>
        <strain evidence="8">RT37</strain>
    </source>
</reference>
<dbReference type="EC" id="2.7.4.23" evidence="6"/>
<dbReference type="GO" id="GO:0033863">
    <property type="term" value="F:ribose 1,5-bisphosphate phosphokinase activity"/>
    <property type="evidence" value="ECO:0007669"/>
    <property type="project" value="UniProtKB-UniRule"/>
</dbReference>
<dbReference type="NCBIfam" id="NF007485">
    <property type="entry name" value="PRK10078.1"/>
    <property type="match status" value="1"/>
</dbReference>
<protein>
    <recommendedName>
        <fullName evidence="6">Ribose 1,5-bisphosphate phosphokinase PhnN</fullName>
        <ecNumber evidence="6">2.7.4.23</ecNumber>
    </recommendedName>
    <alternativeName>
        <fullName evidence="6">Ribose 1,5-bisphosphokinase</fullName>
    </alternativeName>
</protein>
<evidence type="ECO:0000256" key="6">
    <source>
        <dbReference type="HAMAP-Rule" id="MF_00836"/>
    </source>
</evidence>
<dbReference type="Gene3D" id="3.40.50.300">
    <property type="entry name" value="P-loop containing nucleotide triphosphate hydrolases"/>
    <property type="match status" value="1"/>
</dbReference>
<keyword evidence="3 6" id="KW-0808">Transferase</keyword>
<proteinExistence type="inferred from homology"/>
<evidence type="ECO:0000259" key="7">
    <source>
        <dbReference type="SMART" id="SM00072"/>
    </source>
</evidence>
<dbReference type="Pfam" id="PF13238">
    <property type="entry name" value="AAA_18"/>
    <property type="match status" value="1"/>
</dbReference>
<keyword evidence="4 6" id="KW-0547">Nucleotide-binding</keyword>
<comment type="caution">
    <text evidence="6">Lacks conserved residue(s) required for the propagation of feature annotation.</text>
</comment>
<evidence type="ECO:0000256" key="5">
    <source>
        <dbReference type="ARBA" id="ARBA00022840"/>
    </source>
</evidence>
<evidence type="ECO:0000256" key="3">
    <source>
        <dbReference type="ARBA" id="ARBA00022679"/>
    </source>
</evidence>
<name>A0AAU7KGW2_9GAMM</name>
<comment type="catalytic activity">
    <reaction evidence="1 6">
        <text>alpha-D-ribose 1,5-bisphosphate + ATP = 5-phospho-alpha-D-ribose 1-diphosphate + ADP</text>
        <dbReference type="Rhea" id="RHEA:20109"/>
        <dbReference type="ChEBI" id="CHEBI:30616"/>
        <dbReference type="ChEBI" id="CHEBI:58017"/>
        <dbReference type="ChEBI" id="CHEBI:68688"/>
        <dbReference type="ChEBI" id="CHEBI:456216"/>
        <dbReference type="EC" id="2.7.4.23"/>
    </reaction>
</comment>
<evidence type="ECO:0000313" key="8">
    <source>
        <dbReference type="EMBL" id="XBO70649.1"/>
    </source>
</evidence>
<dbReference type="InterPro" id="IPR008145">
    <property type="entry name" value="GK/Ca_channel_bsu"/>
</dbReference>
<dbReference type="RefSeq" id="WP_124805165.1">
    <property type="nucleotide sequence ID" value="NZ_CP098827.1"/>
</dbReference>
<evidence type="ECO:0000256" key="4">
    <source>
        <dbReference type="ARBA" id="ARBA00022741"/>
    </source>
</evidence>
<dbReference type="SMART" id="SM00072">
    <property type="entry name" value="GuKc"/>
    <property type="match status" value="1"/>
</dbReference>
<dbReference type="AlphaFoldDB" id="A0AAU7KGW2"/>
<sequence>MLVYLIGASGVGKDSLLDAVRKRRPDLLVAHRYITRPSGVGEDSVALSPAEFEARRARGLFCLDWVAHGLHYGVGIEVEAWLAAGATVLLNGSRRELAAARARFGERLTPVVVTAPPGVLRERLARRGRESDDQIEARLARHAEVEAELERCHPALDRVDNGGSLDESVRALEAIIASRL</sequence>
<comment type="similarity">
    <text evidence="6">Belongs to the ribose 1,5-bisphosphokinase family.</text>
</comment>
<dbReference type="HAMAP" id="MF_00836">
    <property type="entry name" value="PhnN"/>
    <property type="match status" value="1"/>
</dbReference>
<dbReference type="GO" id="GO:0006015">
    <property type="term" value="P:5-phosphoribose 1-diphosphate biosynthetic process"/>
    <property type="evidence" value="ECO:0007669"/>
    <property type="project" value="UniProtKB-UniRule"/>
</dbReference>
<dbReference type="GO" id="GO:0019634">
    <property type="term" value="P:organic phosphonate metabolic process"/>
    <property type="evidence" value="ECO:0007669"/>
    <property type="project" value="UniProtKB-UniRule"/>
</dbReference>
<accession>A0AAU7KGW2</accession>
<comment type="pathway">
    <text evidence="2 6">Metabolic intermediate biosynthesis; 5-phospho-alpha-D-ribose 1-diphosphate biosynthesis; 5-phospho-alpha-D-ribose 1-diphosphate from D-ribose 5-phosphate (route II): step 3/3.</text>
</comment>